<comment type="cofactor">
    <cofactor evidence="5">
        <name>Mn(2+)</name>
        <dbReference type="ChEBI" id="CHEBI:29035"/>
    </cofactor>
    <text evidence="5">The Mn(2+) ion enhances activity.</text>
</comment>
<dbReference type="SUPFAM" id="SSF55031">
    <property type="entry name" value="Bacterial exopeptidase dimerisation domain"/>
    <property type="match status" value="1"/>
</dbReference>
<dbReference type="GO" id="GO:0019877">
    <property type="term" value="P:diaminopimelate biosynthetic process"/>
    <property type="evidence" value="ECO:0007669"/>
    <property type="project" value="UniProtKB-KW"/>
</dbReference>
<dbReference type="SUPFAM" id="SSF53187">
    <property type="entry name" value="Zn-dependent exopeptidases"/>
    <property type="match status" value="1"/>
</dbReference>
<dbReference type="Gene3D" id="3.30.70.360">
    <property type="match status" value="1"/>
</dbReference>
<protein>
    <submittedName>
        <fullName evidence="7">Putative hydrolase YxeP</fullName>
        <ecNumber evidence="7">3.-.-.-</ecNumber>
    </submittedName>
</protein>
<feature type="binding site" evidence="5">
    <location>
        <position position="166"/>
    </location>
    <ligand>
        <name>Mn(2+)</name>
        <dbReference type="ChEBI" id="CHEBI:29035"/>
        <label>2</label>
    </ligand>
</feature>
<keyword evidence="5" id="KW-0464">Manganese</keyword>
<dbReference type="InterPro" id="IPR011650">
    <property type="entry name" value="Peptidase_M20_dimer"/>
</dbReference>
<evidence type="ECO:0000256" key="5">
    <source>
        <dbReference type="PIRSR" id="PIRSR005962-1"/>
    </source>
</evidence>
<evidence type="ECO:0000256" key="3">
    <source>
        <dbReference type="ARBA" id="ARBA00022915"/>
    </source>
</evidence>
<dbReference type="GO" id="GO:0050118">
    <property type="term" value="F:N-acetyldiaminopimelate deacetylase activity"/>
    <property type="evidence" value="ECO:0007669"/>
    <property type="project" value="UniProtKB-ARBA"/>
</dbReference>
<keyword evidence="5" id="KW-0479">Metal-binding</keyword>
<sequence>MVRDKLMALLESKEEEMIALRRYFHENPEVSFQEKATADKIASFYEGKDVLVERHVGNGYGIVVTIAGNGPGRTIALRADFDALPITEETNLPFASKNPGVMHACGHDGHTAYLLILADCLISLKDEWSGTVKIVHQNAEEVGPGGAKSMVDSGRLDDVDEIYGIHFYPNFEVGHVHYAKGWAYAGCSEIEIKIQGKGGHGSMPHVSNDAIVAASSFVMNLQTIVSRRINPFDMAVVTIGSFEGEGVSNVIKDKLTLLGDARYMDLEVGQKIEKETRNLARGLEESYGVQVEVDYAWDYPPVYNHPDQVDMAAQALKTNGLGDYLKEVTQTPPNTGAEDFGQYLLKIPGAFFDIGASPENQEELYMNHHPKFDINEKALLVAAKTVGDVVLAALNKADSK</sequence>
<dbReference type="PANTHER" id="PTHR11014">
    <property type="entry name" value="PEPTIDASE M20 FAMILY MEMBER"/>
    <property type="match status" value="1"/>
</dbReference>
<evidence type="ECO:0000256" key="2">
    <source>
        <dbReference type="ARBA" id="ARBA00022801"/>
    </source>
</evidence>
<dbReference type="InterPro" id="IPR017439">
    <property type="entry name" value="Amidohydrolase"/>
</dbReference>
<keyword evidence="8" id="KW-1185">Reference proteome</keyword>
<dbReference type="Proteomes" id="UP000188993">
    <property type="component" value="Chromosome"/>
</dbReference>
<evidence type="ECO:0000256" key="1">
    <source>
        <dbReference type="ARBA" id="ARBA00022605"/>
    </source>
</evidence>
<keyword evidence="4" id="KW-0457">Lysine biosynthesis</keyword>
<dbReference type="GO" id="GO:0046872">
    <property type="term" value="F:metal ion binding"/>
    <property type="evidence" value="ECO:0007669"/>
    <property type="project" value="UniProtKB-KW"/>
</dbReference>
<dbReference type="Gene3D" id="3.40.630.10">
    <property type="entry name" value="Zn peptidases"/>
    <property type="match status" value="1"/>
</dbReference>
<feature type="binding site" evidence="5">
    <location>
        <position position="141"/>
    </location>
    <ligand>
        <name>Mn(2+)</name>
        <dbReference type="ChEBI" id="CHEBI:29035"/>
        <label>2</label>
    </ligand>
</feature>
<feature type="binding site" evidence="5">
    <location>
        <position position="105"/>
    </location>
    <ligand>
        <name>Mn(2+)</name>
        <dbReference type="ChEBI" id="CHEBI:29035"/>
        <label>2</label>
    </ligand>
</feature>
<feature type="binding site" evidence="5">
    <location>
        <position position="368"/>
    </location>
    <ligand>
        <name>Mn(2+)</name>
        <dbReference type="ChEBI" id="CHEBI:29035"/>
        <label>2</label>
    </ligand>
</feature>
<keyword evidence="2 7" id="KW-0378">Hydrolase</keyword>
<evidence type="ECO:0000313" key="7">
    <source>
        <dbReference type="EMBL" id="AQS52741.1"/>
    </source>
</evidence>
<keyword evidence="3" id="KW-0220">Diaminopimelate biosynthesis</keyword>
<reference evidence="7 8" key="1">
    <citation type="journal article" date="2014" name="Int. J. Syst. Evol. Microbiol.">
        <title>Jeotgalibaca dankookensis gen. nov., sp. nov., a member of the family Carnobacteriaceae, isolated from seujeot (Korean traditional food).</title>
        <authorList>
            <person name="Lee D.G."/>
            <person name="Trujillo M.E."/>
            <person name="Kang H."/>
            <person name="Ahn T.Y."/>
        </authorList>
    </citation>
    <scope>NUCLEOTIDE SEQUENCE [LARGE SCALE GENOMIC DNA]</scope>
    <source>
        <strain evidence="7 8">EX-07</strain>
    </source>
</reference>
<feature type="binding site" evidence="5">
    <location>
        <position position="107"/>
    </location>
    <ligand>
        <name>Mn(2+)</name>
        <dbReference type="ChEBI" id="CHEBI:29035"/>
        <label>2</label>
    </ligand>
</feature>
<dbReference type="Pfam" id="PF07687">
    <property type="entry name" value="M20_dimer"/>
    <property type="match status" value="1"/>
</dbReference>
<dbReference type="KEGG" id="jda:BW727_100348"/>
<evidence type="ECO:0000259" key="6">
    <source>
        <dbReference type="Pfam" id="PF07687"/>
    </source>
</evidence>
<name>A0A1S6IMM2_9LACT</name>
<dbReference type="PIRSF" id="PIRSF005962">
    <property type="entry name" value="Pept_M20D_amidohydro"/>
    <property type="match status" value="1"/>
</dbReference>
<organism evidence="7 8">
    <name type="scientific">Jeotgalibaca dankookensis</name>
    <dbReference type="NCBI Taxonomy" id="708126"/>
    <lineage>
        <taxon>Bacteria</taxon>
        <taxon>Bacillati</taxon>
        <taxon>Bacillota</taxon>
        <taxon>Bacilli</taxon>
        <taxon>Lactobacillales</taxon>
        <taxon>Carnobacteriaceae</taxon>
        <taxon>Jeotgalibaca</taxon>
    </lineage>
</organism>
<dbReference type="EMBL" id="CP019728">
    <property type="protein sequence ID" value="AQS52741.1"/>
    <property type="molecule type" value="Genomic_DNA"/>
</dbReference>
<dbReference type="InterPro" id="IPR002933">
    <property type="entry name" value="Peptidase_M20"/>
</dbReference>
<evidence type="ECO:0000256" key="4">
    <source>
        <dbReference type="ARBA" id="ARBA00023154"/>
    </source>
</evidence>
<dbReference type="STRING" id="708126.BW727_100348"/>
<dbReference type="FunFam" id="3.30.70.360:FF:000001">
    <property type="entry name" value="N-acetyldiaminopimelate deacetylase"/>
    <property type="match status" value="1"/>
</dbReference>
<keyword evidence="1" id="KW-0028">Amino-acid biosynthesis</keyword>
<dbReference type="AlphaFoldDB" id="A0A1S6IMM2"/>
<accession>A0A1S6IMM2</accession>
<dbReference type="GO" id="GO:0009085">
    <property type="term" value="P:lysine biosynthetic process"/>
    <property type="evidence" value="ECO:0007669"/>
    <property type="project" value="UniProtKB-KW"/>
</dbReference>
<evidence type="ECO:0000313" key="8">
    <source>
        <dbReference type="Proteomes" id="UP000188993"/>
    </source>
</evidence>
<dbReference type="EC" id="3.-.-.-" evidence="7"/>
<proteinExistence type="predicted"/>
<dbReference type="InterPro" id="IPR036264">
    <property type="entry name" value="Bact_exopeptidase_dim_dom"/>
</dbReference>
<dbReference type="OrthoDB" id="9776731at2"/>
<feature type="domain" description="Peptidase M20 dimerisation" evidence="6">
    <location>
        <begin position="189"/>
        <end position="281"/>
    </location>
</feature>
<dbReference type="PANTHER" id="PTHR11014:SF63">
    <property type="entry name" value="METALLOPEPTIDASE, PUTATIVE (AFU_ORTHOLOGUE AFUA_6G09600)-RELATED"/>
    <property type="match status" value="1"/>
</dbReference>
<dbReference type="Pfam" id="PF01546">
    <property type="entry name" value="Peptidase_M20"/>
    <property type="match status" value="1"/>
</dbReference>
<gene>
    <name evidence="7" type="primary">yxeP_1</name>
    <name evidence="7" type="ORF">BW727_100348</name>
</gene>
<dbReference type="NCBIfam" id="TIGR01891">
    <property type="entry name" value="amidohydrolases"/>
    <property type="match status" value="1"/>
</dbReference>